<dbReference type="AlphaFoldDB" id="A0A7J5ZIH2"/>
<protein>
    <recommendedName>
        <fullName evidence="4">Thiol-disulfide oxidoreductase DCC</fullName>
    </recommendedName>
</protein>
<reference evidence="2 3" key="1">
    <citation type="submission" date="2020-03" db="EMBL/GenBank/DDBJ databases">
        <title>Dissostichus mawsoni Genome sequencing and assembly.</title>
        <authorList>
            <person name="Park H."/>
        </authorList>
    </citation>
    <scope>NUCLEOTIDE SEQUENCE [LARGE SCALE GENOMIC DNA]</scope>
    <source>
        <strain evidence="2">DM0001</strain>
        <tissue evidence="2">Muscle</tissue>
    </source>
</reference>
<evidence type="ECO:0000313" key="3">
    <source>
        <dbReference type="Proteomes" id="UP000518266"/>
    </source>
</evidence>
<sequence length="218" mass="25013">MHDSSAKGRKDHASADQEPTDHNHRSAAIAVHKYTAHSSMMWFGRFRVFAHRSPMRACLTRLPSYLNSTVRVAPALCRIQHRTFSSKPAGVKVLYDGQCPLCVKEIWFLKFMQTNRPEKVDFIDISLPDYDGGKYKGVSYEMAMEEMHVIDENDKVHRGVPAFSVMYSATGLGWVGRFLMWSPVRPFAEICYEAFARNRLKWTGRGEECQTGRCEKKK</sequence>
<keyword evidence="3" id="KW-1185">Reference proteome</keyword>
<dbReference type="OrthoDB" id="441708at2759"/>
<gene>
    <name evidence="2" type="ORF">F7725_001014</name>
</gene>
<accession>A0A7J5ZIH2</accession>
<name>A0A7J5ZIH2_DISMA</name>
<dbReference type="InterPro" id="IPR007263">
    <property type="entry name" value="DCC1-like"/>
</dbReference>
<evidence type="ECO:0008006" key="4">
    <source>
        <dbReference type="Google" id="ProtNLM"/>
    </source>
</evidence>
<dbReference type="EMBL" id="JAAKFY010000002">
    <property type="protein sequence ID" value="KAF3860759.1"/>
    <property type="molecule type" value="Genomic_DNA"/>
</dbReference>
<evidence type="ECO:0000313" key="2">
    <source>
        <dbReference type="EMBL" id="KAF3860759.1"/>
    </source>
</evidence>
<dbReference type="InterPro" id="IPR044691">
    <property type="entry name" value="DCC1_Trx"/>
</dbReference>
<dbReference type="PANTHER" id="PTHR34290">
    <property type="entry name" value="SI:CH73-390P7.2"/>
    <property type="match status" value="1"/>
</dbReference>
<comment type="caution">
    <text evidence="2">The sequence shown here is derived from an EMBL/GenBank/DDBJ whole genome shotgun (WGS) entry which is preliminary data.</text>
</comment>
<proteinExistence type="predicted"/>
<dbReference type="PANTHER" id="PTHR34290:SF2">
    <property type="entry name" value="OS04G0668800 PROTEIN"/>
    <property type="match status" value="1"/>
</dbReference>
<dbReference type="GO" id="GO:0015035">
    <property type="term" value="F:protein-disulfide reductase activity"/>
    <property type="evidence" value="ECO:0007669"/>
    <property type="project" value="InterPro"/>
</dbReference>
<organism evidence="2 3">
    <name type="scientific">Dissostichus mawsoni</name>
    <name type="common">Antarctic cod</name>
    <dbReference type="NCBI Taxonomy" id="36200"/>
    <lineage>
        <taxon>Eukaryota</taxon>
        <taxon>Metazoa</taxon>
        <taxon>Chordata</taxon>
        <taxon>Craniata</taxon>
        <taxon>Vertebrata</taxon>
        <taxon>Euteleostomi</taxon>
        <taxon>Actinopterygii</taxon>
        <taxon>Neopterygii</taxon>
        <taxon>Teleostei</taxon>
        <taxon>Neoteleostei</taxon>
        <taxon>Acanthomorphata</taxon>
        <taxon>Eupercaria</taxon>
        <taxon>Perciformes</taxon>
        <taxon>Notothenioidei</taxon>
        <taxon>Nototheniidae</taxon>
        <taxon>Dissostichus</taxon>
    </lineage>
</organism>
<dbReference type="Pfam" id="PF04134">
    <property type="entry name" value="DCC1-like"/>
    <property type="match status" value="1"/>
</dbReference>
<dbReference type="Proteomes" id="UP000518266">
    <property type="component" value="Unassembled WGS sequence"/>
</dbReference>
<feature type="region of interest" description="Disordered" evidence="1">
    <location>
        <begin position="1"/>
        <end position="24"/>
    </location>
</feature>
<evidence type="ECO:0000256" key="1">
    <source>
        <dbReference type="SAM" id="MobiDB-lite"/>
    </source>
</evidence>